<comment type="caution">
    <text evidence="1">The sequence shown here is derived from an EMBL/GenBank/DDBJ whole genome shotgun (WGS) entry which is preliminary data.</text>
</comment>
<keyword evidence="2" id="KW-1185">Reference proteome</keyword>
<reference evidence="1 2" key="1">
    <citation type="submission" date="2009-05" db="EMBL/GenBank/DDBJ databases">
        <title>The draft genome of Acidovorax delafieldii 2AN.</title>
        <authorList>
            <consortium name="US DOE Joint Genome Institute (JGI-PGF)"/>
            <person name="Lucas S."/>
            <person name="Copeland A."/>
            <person name="Lapidus A."/>
            <person name="Glavina del Rio T."/>
            <person name="Tice H."/>
            <person name="Bruce D."/>
            <person name="Goodwin L."/>
            <person name="Pitluck S."/>
            <person name="Larimer F."/>
            <person name="Land M.L."/>
            <person name="Hauser L."/>
            <person name="Shelobolina E.S."/>
            <person name="Picardal F."/>
            <person name="Roden E."/>
            <person name="Emerson D."/>
        </authorList>
    </citation>
    <scope>NUCLEOTIDE SEQUENCE [LARGE SCALE GENOMIC DNA]</scope>
    <source>
        <strain evidence="1 2">2AN</strain>
    </source>
</reference>
<name>C5TB24_ACIDE</name>
<dbReference type="EMBL" id="ACQT01000293">
    <property type="protein sequence ID" value="EER58327.1"/>
    <property type="molecule type" value="Genomic_DNA"/>
</dbReference>
<evidence type="ECO:0000313" key="1">
    <source>
        <dbReference type="EMBL" id="EER58327.1"/>
    </source>
</evidence>
<organism evidence="1 2">
    <name type="scientific">Acidovorax delafieldii 2AN</name>
    <dbReference type="NCBI Taxonomy" id="573060"/>
    <lineage>
        <taxon>Bacteria</taxon>
        <taxon>Pseudomonadati</taxon>
        <taxon>Pseudomonadota</taxon>
        <taxon>Betaproteobacteria</taxon>
        <taxon>Burkholderiales</taxon>
        <taxon>Comamonadaceae</taxon>
        <taxon>Acidovorax</taxon>
    </lineage>
</organism>
<protein>
    <submittedName>
        <fullName evidence="1">Uncharacterized protein</fullName>
    </submittedName>
</protein>
<evidence type="ECO:0000313" key="2">
    <source>
        <dbReference type="Proteomes" id="UP000003856"/>
    </source>
</evidence>
<dbReference type="Proteomes" id="UP000003856">
    <property type="component" value="Unassembled WGS sequence"/>
</dbReference>
<dbReference type="PATRIC" id="fig|573060.9.peg.839"/>
<gene>
    <name evidence="1" type="ORF">AcdelDRAFT_4104</name>
</gene>
<proteinExistence type="predicted"/>
<accession>C5TB24</accession>
<dbReference type="AlphaFoldDB" id="C5TB24"/>
<sequence>MALEADVDRALARMAGAAGTRGAAVRLRVELLA</sequence>